<dbReference type="PANTHER" id="PTHR23150:SF35">
    <property type="entry name" value="BLL6746 PROTEIN"/>
    <property type="match status" value="1"/>
</dbReference>
<organism evidence="3 4">
    <name type="scientific">Pseudoalteromonas holothuriae</name>
    <dbReference type="NCBI Taxonomy" id="2963714"/>
    <lineage>
        <taxon>Bacteria</taxon>
        <taxon>Pseudomonadati</taxon>
        <taxon>Pseudomonadota</taxon>
        <taxon>Gammaproteobacteria</taxon>
        <taxon>Alteromonadales</taxon>
        <taxon>Pseudoalteromonadaceae</taxon>
        <taxon>Pseudoalteromonas</taxon>
    </lineage>
</organism>
<dbReference type="GO" id="GO:0044875">
    <property type="term" value="F:gamma-glutamyl hercynylcysteine sulfoxide synthase activity"/>
    <property type="evidence" value="ECO:0007669"/>
    <property type="project" value="UniProtKB-EC"/>
</dbReference>
<evidence type="ECO:0000313" key="4">
    <source>
        <dbReference type="Proteomes" id="UP001152467"/>
    </source>
</evidence>
<evidence type="ECO:0000259" key="2">
    <source>
        <dbReference type="Pfam" id="PF03781"/>
    </source>
</evidence>
<evidence type="ECO:0000256" key="1">
    <source>
        <dbReference type="SAM" id="SignalP"/>
    </source>
</evidence>
<dbReference type="EC" id="1.14.99.50" evidence="3"/>
<dbReference type="Gene3D" id="2.60.120.260">
    <property type="entry name" value="Galactose-binding domain-like"/>
    <property type="match status" value="1"/>
</dbReference>
<dbReference type="PANTHER" id="PTHR23150">
    <property type="entry name" value="SULFATASE MODIFYING FACTOR 1, 2"/>
    <property type="match status" value="1"/>
</dbReference>
<dbReference type="SUPFAM" id="SSF49265">
    <property type="entry name" value="Fibronectin type III"/>
    <property type="match status" value="1"/>
</dbReference>
<dbReference type="EMBL" id="CAMAPC010000002">
    <property type="protein sequence ID" value="CAH9050928.1"/>
    <property type="molecule type" value="Genomic_DNA"/>
</dbReference>
<dbReference type="InterPro" id="IPR036116">
    <property type="entry name" value="FN3_sf"/>
</dbReference>
<comment type="caution">
    <text evidence="3">The sequence shown here is derived from an EMBL/GenBank/DDBJ whole genome shotgun (WGS) entry which is preliminary data.</text>
</comment>
<dbReference type="Proteomes" id="UP001152467">
    <property type="component" value="Unassembled WGS sequence"/>
</dbReference>
<dbReference type="InterPro" id="IPR013783">
    <property type="entry name" value="Ig-like_fold"/>
</dbReference>
<feature type="chain" id="PRO_5040936789" evidence="1">
    <location>
        <begin position="29"/>
        <end position="561"/>
    </location>
</feature>
<dbReference type="Gene3D" id="2.60.40.10">
    <property type="entry name" value="Immunoglobulins"/>
    <property type="match status" value="1"/>
</dbReference>
<dbReference type="RefSeq" id="WP_261625764.1">
    <property type="nucleotide sequence ID" value="NZ_CAMAPC010000002.1"/>
</dbReference>
<dbReference type="InterPro" id="IPR042095">
    <property type="entry name" value="SUMF_sf"/>
</dbReference>
<dbReference type="Gene3D" id="3.90.1580.10">
    <property type="entry name" value="paralog of FGE (formylglycine-generating enzyme)"/>
    <property type="match status" value="1"/>
</dbReference>
<feature type="domain" description="Sulfatase-modifying factor enzyme-like" evidence="2">
    <location>
        <begin position="39"/>
        <end position="306"/>
    </location>
</feature>
<accession>A0A9W4VM83</accession>
<dbReference type="InterPro" id="IPR016187">
    <property type="entry name" value="CTDL_fold"/>
</dbReference>
<dbReference type="SUPFAM" id="SSF56436">
    <property type="entry name" value="C-type lectin-like"/>
    <property type="match status" value="1"/>
</dbReference>
<dbReference type="GO" id="GO:0120147">
    <property type="term" value="F:formylglycine-generating oxidase activity"/>
    <property type="evidence" value="ECO:0007669"/>
    <property type="project" value="TreeGrafter"/>
</dbReference>
<keyword evidence="1" id="KW-0732">Signal</keyword>
<dbReference type="Pfam" id="PF03781">
    <property type="entry name" value="FGE-sulfatase"/>
    <property type="match status" value="1"/>
</dbReference>
<dbReference type="InterPro" id="IPR008979">
    <property type="entry name" value="Galactose-bd-like_sf"/>
</dbReference>
<reference evidence="3" key="1">
    <citation type="submission" date="2022-07" db="EMBL/GenBank/DDBJ databases">
        <authorList>
            <person name="Criscuolo A."/>
        </authorList>
    </citation>
    <scope>NUCLEOTIDE SEQUENCE</scope>
    <source>
        <strain evidence="3">CIP111854</strain>
    </source>
</reference>
<dbReference type="AlphaFoldDB" id="A0A9W4VM83"/>
<keyword evidence="4" id="KW-1185">Reference proteome</keyword>
<protein>
    <submittedName>
        <fullName evidence="3">Hercynine oxygenase</fullName>
        <ecNumber evidence="3">1.14.99.50</ecNumber>
    </submittedName>
</protein>
<feature type="signal peptide" evidence="1">
    <location>
        <begin position="1"/>
        <end position="28"/>
    </location>
</feature>
<name>A0A9W4VM83_9GAMM</name>
<evidence type="ECO:0000313" key="3">
    <source>
        <dbReference type="EMBL" id="CAH9050928.1"/>
    </source>
</evidence>
<sequence>MQYRNLLFPLSIPSLLSSVILSHTNAVAGQKITAAYIEPPMIAIPAGDFYMGSDRGQDNEKPAHKVLMPAFQMAKYEVTIAEFRKFIEATHYQAPQECTHRIGDKWFGSGKSDGSWDNNIYAHSEFHPVVCITRKDAIAYAKWLSQQSGKQYRLPTEAEWEYALRGGTYTRYFYGDEPLSGKSCEYANLSDVYALHESPKQYDASYKSGYTIEPCNDHELTTSVVGLYKANPFGIHDMIGNVVERLADCYQNSYHDAPTDGSAVTKEQCDTYVARGGSWHWEAHRSSQRMPIGDNFVAALEGFRLVQDTQGQALPNQQGNQTFVKLLTHAQEHAKKDWRKTNIQYPTTPKGLEVVSSSHEAVTLQWQYPITNQKVSFNVYRQDPITLTQQHIASNLKQPTFTDPKPLERNMRYAVSAILSNTESIASDFVDSGISTIHQLPAKIEGEAFSSAPNIQVSLSGWEEKDDRVFAALSKHSAHYTVNVPTSNMYKLQARVFHPGSTQHLEFWLGDKLLTKAELTGERSWQTIDNIFIDLPKGQHQLSVKGQAPLMALNWFIISTL</sequence>
<dbReference type="InterPro" id="IPR005532">
    <property type="entry name" value="SUMF_dom"/>
</dbReference>
<dbReference type="InterPro" id="IPR051043">
    <property type="entry name" value="Sulfatase_Mod_Factor_Kinase"/>
</dbReference>
<dbReference type="SUPFAM" id="SSF49785">
    <property type="entry name" value="Galactose-binding domain-like"/>
    <property type="match status" value="1"/>
</dbReference>
<keyword evidence="3" id="KW-0560">Oxidoreductase</keyword>
<proteinExistence type="predicted"/>
<gene>
    <name evidence="3" type="primary">egtB_2</name>
    <name evidence="3" type="ORF">PSECIP111854_00632</name>
</gene>